<dbReference type="InterPro" id="IPR009057">
    <property type="entry name" value="Homeodomain-like_sf"/>
</dbReference>
<keyword evidence="3" id="KW-0804">Transcription</keyword>
<keyword evidence="8" id="KW-1185">Reference proteome</keyword>
<proteinExistence type="predicted"/>
<dbReference type="Proteomes" id="UP000295444">
    <property type="component" value="Unassembled WGS sequence"/>
</dbReference>
<dbReference type="SUPFAM" id="SSF48498">
    <property type="entry name" value="Tetracyclin repressor-like, C-terminal domain"/>
    <property type="match status" value="1"/>
</dbReference>
<dbReference type="OrthoDB" id="3210322at2"/>
<evidence type="ECO:0000256" key="2">
    <source>
        <dbReference type="ARBA" id="ARBA00023125"/>
    </source>
</evidence>
<comment type="caution">
    <text evidence="7">The sequence shown here is derived from an EMBL/GenBank/DDBJ whole genome shotgun (WGS) entry which is preliminary data.</text>
</comment>
<dbReference type="AlphaFoldDB" id="A0A4R6SMN0"/>
<dbReference type="InterPro" id="IPR036271">
    <property type="entry name" value="Tet_transcr_reg_TetR-rel_C_sf"/>
</dbReference>
<dbReference type="PANTHER" id="PTHR30055">
    <property type="entry name" value="HTH-TYPE TRANSCRIPTIONAL REGULATOR RUTR"/>
    <property type="match status" value="1"/>
</dbReference>
<dbReference type="InterPro" id="IPR001647">
    <property type="entry name" value="HTH_TetR"/>
</dbReference>
<dbReference type="Pfam" id="PF13305">
    <property type="entry name" value="TetR_C_33"/>
    <property type="match status" value="1"/>
</dbReference>
<evidence type="ECO:0000259" key="6">
    <source>
        <dbReference type="PROSITE" id="PS50977"/>
    </source>
</evidence>
<evidence type="ECO:0000313" key="8">
    <source>
        <dbReference type="Proteomes" id="UP000295444"/>
    </source>
</evidence>
<dbReference type="Pfam" id="PF00440">
    <property type="entry name" value="TetR_N"/>
    <property type="match status" value="1"/>
</dbReference>
<name>A0A4R6SMN0_LABRH</name>
<dbReference type="SUPFAM" id="SSF46689">
    <property type="entry name" value="Homeodomain-like"/>
    <property type="match status" value="1"/>
</dbReference>
<dbReference type="PROSITE" id="PS50977">
    <property type="entry name" value="HTH_TETR_2"/>
    <property type="match status" value="1"/>
</dbReference>
<dbReference type="InterPro" id="IPR050109">
    <property type="entry name" value="HTH-type_TetR-like_transc_reg"/>
</dbReference>
<dbReference type="GO" id="GO:0000976">
    <property type="term" value="F:transcription cis-regulatory region binding"/>
    <property type="evidence" value="ECO:0007669"/>
    <property type="project" value="TreeGrafter"/>
</dbReference>
<evidence type="ECO:0000313" key="7">
    <source>
        <dbReference type="EMBL" id="TDQ05194.1"/>
    </source>
</evidence>
<gene>
    <name evidence="7" type="ORF">EV186_1011162</name>
</gene>
<feature type="domain" description="HTH tetR-type" evidence="6">
    <location>
        <begin position="15"/>
        <end position="75"/>
    </location>
</feature>
<evidence type="ECO:0000256" key="1">
    <source>
        <dbReference type="ARBA" id="ARBA00023015"/>
    </source>
</evidence>
<dbReference type="Gene3D" id="1.10.357.10">
    <property type="entry name" value="Tetracycline Repressor, domain 2"/>
    <property type="match status" value="1"/>
</dbReference>
<keyword evidence="2 4" id="KW-0238">DNA-binding</keyword>
<feature type="region of interest" description="Disordered" evidence="5">
    <location>
        <begin position="1"/>
        <end position="20"/>
    </location>
</feature>
<accession>A0A4R6SMN0</accession>
<reference evidence="7 8" key="1">
    <citation type="submission" date="2019-03" db="EMBL/GenBank/DDBJ databases">
        <title>Genomic Encyclopedia of Type Strains, Phase IV (KMG-IV): sequencing the most valuable type-strain genomes for metagenomic binning, comparative biology and taxonomic classification.</title>
        <authorList>
            <person name="Goeker M."/>
        </authorList>
    </citation>
    <scope>NUCLEOTIDE SEQUENCE [LARGE SCALE GENOMIC DNA]</scope>
    <source>
        <strain evidence="7 8">DSM 45361</strain>
    </source>
</reference>
<feature type="DNA-binding region" description="H-T-H motif" evidence="4">
    <location>
        <begin position="38"/>
        <end position="57"/>
    </location>
</feature>
<evidence type="ECO:0000256" key="3">
    <source>
        <dbReference type="ARBA" id="ARBA00023163"/>
    </source>
</evidence>
<keyword evidence="1" id="KW-0805">Transcription regulation</keyword>
<dbReference type="RefSeq" id="WP_133847987.1">
    <property type="nucleotide sequence ID" value="NZ_SNXZ01000001.1"/>
</dbReference>
<organism evidence="7 8">
    <name type="scientific">Labedaea rhizosphaerae</name>
    <dbReference type="NCBI Taxonomy" id="598644"/>
    <lineage>
        <taxon>Bacteria</taxon>
        <taxon>Bacillati</taxon>
        <taxon>Actinomycetota</taxon>
        <taxon>Actinomycetes</taxon>
        <taxon>Pseudonocardiales</taxon>
        <taxon>Pseudonocardiaceae</taxon>
        <taxon>Labedaea</taxon>
    </lineage>
</organism>
<evidence type="ECO:0000256" key="5">
    <source>
        <dbReference type="SAM" id="MobiDB-lite"/>
    </source>
</evidence>
<dbReference type="InterPro" id="IPR025996">
    <property type="entry name" value="MT1864/Rv1816-like_C"/>
</dbReference>
<evidence type="ECO:0000256" key="4">
    <source>
        <dbReference type="PROSITE-ProRule" id="PRU00335"/>
    </source>
</evidence>
<dbReference type="PANTHER" id="PTHR30055:SF234">
    <property type="entry name" value="HTH-TYPE TRANSCRIPTIONAL REGULATOR BETI"/>
    <property type="match status" value="1"/>
</dbReference>
<dbReference type="PRINTS" id="PR00455">
    <property type="entry name" value="HTHTETR"/>
</dbReference>
<protein>
    <submittedName>
        <fullName evidence="7">TetR family transcriptional regulator</fullName>
    </submittedName>
</protein>
<dbReference type="GO" id="GO:0003700">
    <property type="term" value="F:DNA-binding transcription factor activity"/>
    <property type="evidence" value="ECO:0007669"/>
    <property type="project" value="TreeGrafter"/>
</dbReference>
<sequence length="248" mass="27654">MTEATRRDRGPHGREDTDREIRGRARALLVEHGHQAVTLRAIARDLGITAPALYRYYSSREDLMHHLRQDICADAAAELAVDIEKVADPIGQLLAACRGFRRWALAHPQEFTLVFASLMEVQGKSKLDWIDEDLGADPFGRIFLVVAGRLLAAQDLTVPADDDVPAELRADLDGFRRLLMKIMSADGIAVDERRFTLGVSYAMLQVWVRLYGQVTLEVFGRFPLAVSDPAVLFDKMLADLVADLGLTR</sequence>
<dbReference type="EMBL" id="SNXZ01000001">
    <property type="protein sequence ID" value="TDQ05194.1"/>
    <property type="molecule type" value="Genomic_DNA"/>
</dbReference>